<accession>A0AAW2TTA5</accession>
<proteinExistence type="predicted"/>
<dbReference type="AlphaFoldDB" id="A0AAW2TTA5"/>
<evidence type="ECO:0000256" key="1">
    <source>
        <dbReference type="SAM" id="MobiDB-lite"/>
    </source>
</evidence>
<reference evidence="3" key="1">
    <citation type="submission" date="2020-06" db="EMBL/GenBank/DDBJ databases">
        <authorList>
            <person name="Li T."/>
            <person name="Hu X."/>
            <person name="Zhang T."/>
            <person name="Song X."/>
            <person name="Zhang H."/>
            <person name="Dai N."/>
            <person name="Sheng W."/>
            <person name="Hou X."/>
            <person name="Wei L."/>
        </authorList>
    </citation>
    <scope>NUCLEOTIDE SEQUENCE</scope>
    <source>
        <strain evidence="3">G02</strain>
        <tissue evidence="3">Leaf</tissue>
    </source>
</reference>
<reference evidence="3" key="2">
    <citation type="journal article" date="2024" name="Plant">
        <title>Genomic evolution and insights into agronomic trait innovations of Sesamum species.</title>
        <authorList>
            <person name="Miao H."/>
            <person name="Wang L."/>
            <person name="Qu L."/>
            <person name="Liu H."/>
            <person name="Sun Y."/>
            <person name="Le M."/>
            <person name="Wang Q."/>
            <person name="Wei S."/>
            <person name="Zheng Y."/>
            <person name="Lin W."/>
            <person name="Duan Y."/>
            <person name="Cao H."/>
            <person name="Xiong S."/>
            <person name="Wang X."/>
            <person name="Wei L."/>
            <person name="Li C."/>
            <person name="Ma Q."/>
            <person name="Ju M."/>
            <person name="Zhao R."/>
            <person name="Li G."/>
            <person name="Mu C."/>
            <person name="Tian Q."/>
            <person name="Mei H."/>
            <person name="Zhang T."/>
            <person name="Gao T."/>
            <person name="Zhang H."/>
        </authorList>
    </citation>
    <scope>NUCLEOTIDE SEQUENCE</scope>
    <source>
        <strain evidence="3">G02</strain>
    </source>
</reference>
<dbReference type="EMBL" id="JACGWJ010000027">
    <property type="protein sequence ID" value="KAL0309862.1"/>
    <property type="molecule type" value="Genomic_DNA"/>
</dbReference>
<protein>
    <submittedName>
        <fullName evidence="3">Uncharacterized protein</fullName>
    </submittedName>
</protein>
<dbReference type="EMBL" id="JACGWJ010000007">
    <property type="protein sequence ID" value="KAL0408095.1"/>
    <property type="molecule type" value="Genomic_DNA"/>
</dbReference>
<gene>
    <name evidence="4" type="ORF">Sradi_1543600</name>
    <name evidence="3" type="ORF">Sradi_1743900</name>
    <name evidence="2" type="ORF">Sradi_5928500</name>
</gene>
<dbReference type="EMBL" id="JACGWJ010000006">
    <property type="protein sequence ID" value="KAL0413419.1"/>
    <property type="molecule type" value="Genomic_DNA"/>
</dbReference>
<evidence type="ECO:0000313" key="2">
    <source>
        <dbReference type="EMBL" id="KAL0309862.1"/>
    </source>
</evidence>
<name>A0AAW2TTA5_SESRA</name>
<evidence type="ECO:0000313" key="4">
    <source>
        <dbReference type="EMBL" id="KAL0413419.1"/>
    </source>
</evidence>
<feature type="region of interest" description="Disordered" evidence="1">
    <location>
        <begin position="1"/>
        <end position="28"/>
    </location>
</feature>
<sequence length="60" mass="6485">MGLLNSSESKVLSKSMATGSSTTLREPHRLLSNHPSIFLPSEGLKVKLMTLNERCMGGNP</sequence>
<evidence type="ECO:0000313" key="3">
    <source>
        <dbReference type="EMBL" id="KAL0408095.1"/>
    </source>
</evidence>
<organism evidence="3">
    <name type="scientific">Sesamum radiatum</name>
    <name type="common">Black benniseed</name>
    <dbReference type="NCBI Taxonomy" id="300843"/>
    <lineage>
        <taxon>Eukaryota</taxon>
        <taxon>Viridiplantae</taxon>
        <taxon>Streptophyta</taxon>
        <taxon>Embryophyta</taxon>
        <taxon>Tracheophyta</taxon>
        <taxon>Spermatophyta</taxon>
        <taxon>Magnoliopsida</taxon>
        <taxon>eudicotyledons</taxon>
        <taxon>Gunneridae</taxon>
        <taxon>Pentapetalae</taxon>
        <taxon>asterids</taxon>
        <taxon>lamiids</taxon>
        <taxon>Lamiales</taxon>
        <taxon>Pedaliaceae</taxon>
        <taxon>Sesamum</taxon>
    </lineage>
</organism>
<feature type="compositionally biased region" description="Polar residues" evidence="1">
    <location>
        <begin position="1"/>
        <end position="24"/>
    </location>
</feature>
<comment type="caution">
    <text evidence="3">The sequence shown here is derived from an EMBL/GenBank/DDBJ whole genome shotgun (WGS) entry which is preliminary data.</text>
</comment>